<dbReference type="SUPFAM" id="SSF57850">
    <property type="entry name" value="RING/U-box"/>
    <property type="match status" value="1"/>
</dbReference>
<dbReference type="Proteomes" id="UP000232323">
    <property type="component" value="Unassembled WGS sequence"/>
</dbReference>
<name>A0A250XLK2_9CHLO</name>
<sequence>MCMEEARKAVKVENSPPSTKRPIECVCPEDFECTVCCDLLLDPVVAPCGHDMCLHCYLRWSQESSNACPLCRSPLPSDLGICLRLKRTIENVCGERAVAKRRADVMIQEGKDGSRRICGKGRSGVYNWNPADLPTYPHSPVALHELSSLWTASSYVSHVCGQHLHYLWAMMPLYSNLCHASSVEMPTPMAVPLCSGNSAQSSTGERSCLTWQSAVDRSDRLNVAKAIISIFHRSGIGCSLGTKLPDAVRLLELMLYRTAPTKEAYLDELSLDRRVVAAIQERASAATKRRLRLHCNPM</sequence>
<accession>A0A250XLK2</accession>
<dbReference type="STRING" id="1157962.A0A250XLK2"/>
<evidence type="ECO:0000256" key="2">
    <source>
        <dbReference type="ARBA" id="ARBA00022771"/>
    </source>
</evidence>
<dbReference type="InterPro" id="IPR013083">
    <property type="entry name" value="Znf_RING/FYVE/PHD"/>
</dbReference>
<keyword evidence="2 4" id="KW-0863">Zinc-finger</keyword>
<dbReference type="GO" id="GO:0008270">
    <property type="term" value="F:zinc ion binding"/>
    <property type="evidence" value="ECO:0007669"/>
    <property type="project" value="UniProtKB-KW"/>
</dbReference>
<proteinExistence type="predicted"/>
<dbReference type="SMART" id="SM00184">
    <property type="entry name" value="RING"/>
    <property type="match status" value="1"/>
</dbReference>
<organism evidence="6 7">
    <name type="scientific">Chlamydomonas eustigma</name>
    <dbReference type="NCBI Taxonomy" id="1157962"/>
    <lineage>
        <taxon>Eukaryota</taxon>
        <taxon>Viridiplantae</taxon>
        <taxon>Chlorophyta</taxon>
        <taxon>core chlorophytes</taxon>
        <taxon>Chlorophyceae</taxon>
        <taxon>CS clade</taxon>
        <taxon>Chlamydomonadales</taxon>
        <taxon>Chlamydomonadaceae</taxon>
        <taxon>Chlamydomonas</taxon>
    </lineage>
</organism>
<evidence type="ECO:0000256" key="4">
    <source>
        <dbReference type="PROSITE-ProRule" id="PRU00175"/>
    </source>
</evidence>
<dbReference type="PANTHER" id="PTHR23327">
    <property type="entry name" value="RING FINGER PROTEIN 127"/>
    <property type="match status" value="1"/>
</dbReference>
<evidence type="ECO:0000313" key="6">
    <source>
        <dbReference type="EMBL" id="GAX83985.1"/>
    </source>
</evidence>
<dbReference type="AlphaFoldDB" id="A0A250XLK2"/>
<evidence type="ECO:0000256" key="3">
    <source>
        <dbReference type="ARBA" id="ARBA00022833"/>
    </source>
</evidence>
<dbReference type="InterPro" id="IPR017907">
    <property type="entry name" value="Znf_RING_CS"/>
</dbReference>
<evidence type="ECO:0000313" key="7">
    <source>
        <dbReference type="Proteomes" id="UP000232323"/>
    </source>
</evidence>
<feature type="domain" description="RING-type" evidence="5">
    <location>
        <begin position="33"/>
        <end position="72"/>
    </location>
</feature>
<dbReference type="PROSITE" id="PS50089">
    <property type="entry name" value="ZF_RING_2"/>
    <property type="match status" value="1"/>
</dbReference>
<reference evidence="6 7" key="1">
    <citation type="submission" date="2017-08" db="EMBL/GenBank/DDBJ databases">
        <title>Acidophilic green algal genome provides insights into adaptation to an acidic environment.</title>
        <authorList>
            <person name="Hirooka S."/>
            <person name="Hirose Y."/>
            <person name="Kanesaki Y."/>
            <person name="Higuchi S."/>
            <person name="Fujiwara T."/>
            <person name="Onuma R."/>
            <person name="Era A."/>
            <person name="Ohbayashi R."/>
            <person name="Uzuka A."/>
            <person name="Nozaki H."/>
            <person name="Yoshikawa H."/>
            <person name="Miyagishima S.Y."/>
        </authorList>
    </citation>
    <scope>NUCLEOTIDE SEQUENCE [LARGE SCALE GENOMIC DNA]</scope>
    <source>
        <strain evidence="6 7">NIES-2499</strain>
    </source>
</reference>
<evidence type="ECO:0000259" key="5">
    <source>
        <dbReference type="PROSITE" id="PS50089"/>
    </source>
</evidence>
<dbReference type="Gene3D" id="3.30.40.10">
    <property type="entry name" value="Zinc/RING finger domain, C3HC4 (zinc finger)"/>
    <property type="match status" value="1"/>
</dbReference>
<dbReference type="Pfam" id="PF13920">
    <property type="entry name" value="zf-C3HC4_3"/>
    <property type="match status" value="1"/>
</dbReference>
<dbReference type="InterPro" id="IPR001841">
    <property type="entry name" value="Znf_RING"/>
</dbReference>
<comment type="caution">
    <text evidence="6">The sequence shown here is derived from an EMBL/GenBank/DDBJ whole genome shotgun (WGS) entry which is preliminary data.</text>
</comment>
<gene>
    <name evidence="6" type="ORF">CEUSTIGMA_g11410.t1</name>
</gene>
<dbReference type="OrthoDB" id="546518at2759"/>
<evidence type="ECO:0000256" key="1">
    <source>
        <dbReference type="ARBA" id="ARBA00022723"/>
    </source>
</evidence>
<dbReference type="EMBL" id="BEGY01000113">
    <property type="protein sequence ID" value="GAX83985.1"/>
    <property type="molecule type" value="Genomic_DNA"/>
</dbReference>
<keyword evidence="3" id="KW-0862">Zinc</keyword>
<keyword evidence="1" id="KW-0479">Metal-binding</keyword>
<protein>
    <recommendedName>
        <fullName evidence="5">RING-type domain-containing protein</fullName>
    </recommendedName>
</protein>
<dbReference type="PROSITE" id="PS00518">
    <property type="entry name" value="ZF_RING_1"/>
    <property type="match status" value="1"/>
</dbReference>
<keyword evidence="7" id="KW-1185">Reference proteome</keyword>